<dbReference type="InterPro" id="IPR003599">
    <property type="entry name" value="Ig_sub"/>
</dbReference>
<dbReference type="Proteomes" id="UP001501920">
    <property type="component" value="Chromosome 12"/>
</dbReference>
<dbReference type="SMART" id="SM00409">
    <property type="entry name" value="IG"/>
    <property type="match status" value="4"/>
</dbReference>
<feature type="domain" description="Ig-like" evidence="2">
    <location>
        <begin position="360"/>
        <end position="449"/>
    </location>
</feature>
<feature type="transmembrane region" description="Helical" evidence="1">
    <location>
        <begin position="41"/>
        <end position="60"/>
    </location>
</feature>
<reference evidence="3" key="3">
    <citation type="submission" date="2025-09" db="UniProtKB">
        <authorList>
            <consortium name="Ensembl"/>
        </authorList>
    </citation>
    <scope>IDENTIFICATION</scope>
</reference>
<dbReference type="InterPro" id="IPR013783">
    <property type="entry name" value="Ig-like_fold"/>
</dbReference>
<dbReference type="GO" id="GO:0007155">
    <property type="term" value="P:cell adhesion"/>
    <property type="evidence" value="ECO:0007669"/>
    <property type="project" value="InterPro"/>
</dbReference>
<dbReference type="InterPro" id="IPR003598">
    <property type="entry name" value="Ig_sub2"/>
</dbReference>
<dbReference type="SMART" id="SM00408">
    <property type="entry name" value="IGc2"/>
    <property type="match status" value="2"/>
</dbReference>
<feature type="domain" description="Ig-like" evidence="2">
    <location>
        <begin position="276"/>
        <end position="355"/>
    </location>
</feature>
<dbReference type="PANTHER" id="PTHR13771">
    <property type="entry name" value="INTERCELLULAR ADHESION MOLECULE"/>
    <property type="match status" value="1"/>
</dbReference>
<accession>A0AAR2LAR7</accession>
<keyword evidence="1" id="KW-1133">Transmembrane helix</keyword>
<feature type="domain" description="Ig-like" evidence="2">
    <location>
        <begin position="161"/>
        <end position="250"/>
    </location>
</feature>
<keyword evidence="1" id="KW-0812">Transmembrane</keyword>
<evidence type="ECO:0000259" key="2">
    <source>
        <dbReference type="PROSITE" id="PS50835"/>
    </source>
</evidence>
<dbReference type="InterPro" id="IPR047012">
    <property type="entry name" value="ICAM_VCAM"/>
</dbReference>
<keyword evidence="1" id="KW-0472">Membrane</keyword>
<name>A0AAR2LAR7_PYGNA</name>
<reference evidence="3 4" key="1">
    <citation type="submission" date="2020-10" db="EMBL/GenBank/DDBJ databases">
        <title>Pygocentrus nattereri (red-bellied piranha) genome, fPygNat1, primary haplotype.</title>
        <authorList>
            <person name="Myers G."/>
            <person name="Meyer A."/>
            <person name="Karagic N."/>
            <person name="Pippel M."/>
            <person name="Winkler S."/>
            <person name="Tracey A."/>
            <person name="Wood J."/>
            <person name="Formenti G."/>
            <person name="Howe K."/>
            <person name="Fedrigo O."/>
            <person name="Jarvis E.D."/>
        </authorList>
    </citation>
    <scope>NUCLEOTIDE SEQUENCE [LARGE SCALE GENOMIC DNA]</scope>
</reference>
<dbReference type="AlphaFoldDB" id="A0AAR2LAR7"/>
<dbReference type="Ensembl" id="ENSPNAT00000060720.1">
    <property type="protein sequence ID" value="ENSPNAP00000071799.1"/>
    <property type="gene ID" value="ENSPNAG00000019710.2"/>
</dbReference>
<proteinExistence type="predicted"/>
<sequence>MKRGSERGVVSERSVRRLYVCICGMTSVPFSFVRSVEFWSWFRMAVCVLPVVLVVMGVYVDYTHTADRCSILTVSNDSLLVEYGEPVKVNCSIPSEPSSVYKLGWESQILPVQTDSETSLVWTSPNLTEWEVNGREMFCYLSVPNTEQCKRKVHLTLYKRPDSVNISSESSVWSEGQMMKLKCEIENVGPLQNLTVQWTRVDQNNITTVTEMPYGSFSTSGEERKNGNVTSTLTVSASRDEDDVQYQCAALLRLDQLQQPQVGSSEPLNITVRYKPIITQPSKGIPNSVIKGNKLVLNCSAHGNPSPQYSWSSPGNKNLTTSSIIISSVQSEDQGQYSCTAYNDEGSDSMNVTVNVLEHPHTTNLSSESSMWSEGQMMKLKCEIKNTGPVQNLTVQWTRVDQNKNRTVTEMPYRRFSISEKQKGSMDVTSTLTVLASHDEDGVQYQCAALLKLEQLQQPQVGSSEPLNITVRYKPTITQPSSGTISLTQGDQLVLNCSAHGNPSPQYSWNSPGNKNLTISSIFISSVQSEDQGQYICTAYNDEGSDSLTVVVNVAVEYKLIIIIIAVCAVVGVVLIIGFWYYRHTQNKWRNLASHRNNDNIALSDDIAGQS</sequence>
<dbReference type="InterPro" id="IPR036179">
    <property type="entry name" value="Ig-like_dom_sf"/>
</dbReference>
<dbReference type="Pfam" id="PF13927">
    <property type="entry name" value="Ig_3"/>
    <property type="match status" value="2"/>
</dbReference>
<reference evidence="3" key="2">
    <citation type="submission" date="2025-08" db="UniProtKB">
        <authorList>
            <consortium name="Ensembl"/>
        </authorList>
    </citation>
    <scope>IDENTIFICATION</scope>
</reference>
<dbReference type="GeneTree" id="ENSGT00940000156511"/>
<feature type="domain" description="Ig-like" evidence="2">
    <location>
        <begin position="475"/>
        <end position="553"/>
    </location>
</feature>
<feature type="transmembrane region" description="Helical" evidence="1">
    <location>
        <begin position="560"/>
        <end position="582"/>
    </location>
</feature>
<evidence type="ECO:0000256" key="1">
    <source>
        <dbReference type="SAM" id="Phobius"/>
    </source>
</evidence>
<evidence type="ECO:0000313" key="3">
    <source>
        <dbReference type="Ensembl" id="ENSPNAP00000071799.1"/>
    </source>
</evidence>
<dbReference type="InterPro" id="IPR007110">
    <property type="entry name" value="Ig-like_dom"/>
</dbReference>
<evidence type="ECO:0000313" key="4">
    <source>
        <dbReference type="Proteomes" id="UP001501920"/>
    </source>
</evidence>
<dbReference type="PANTHER" id="PTHR13771:SF9">
    <property type="entry name" value="INTERCELLULAR ADHESION MOLECULE 5"/>
    <property type="match status" value="1"/>
</dbReference>
<organism evidence="3 4">
    <name type="scientific">Pygocentrus nattereri</name>
    <name type="common">Red-bellied piranha</name>
    <dbReference type="NCBI Taxonomy" id="42514"/>
    <lineage>
        <taxon>Eukaryota</taxon>
        <taxon>Metazoa</taxon>
        <taxon>Chordata</taxon>
        <taxon>Craniata</taxon>
        <taxon>Vertebrata</taxon>
        <taxon>Euteleostomi</taxon>
        <taxon>Actinopterygii</taxon>
        <taxon>Neopterygii</taxon>
        <taxon>Teleostei</taxon>
        <taxon>Ostariophysi</taxon>
        <taxon>Characiformes</taxon>
        <taxon>Characoidei</taxon>
        <taxon>Pygocentrus</taxon>
    </lineage>
</organism>
<protein>
    <recommendedName>
        <fullName evidence="2">Ig-like domain-containing protein</fullName>
    </recommendedName>
</protein>
<dbReference type="Gene3D" id="2.60.40.10">
    <property type="entry name" value="Immunoglobulins"/>
    <property type="match status" value="5"/>
</dbReference>
<dbReference type="PROSITE" id="PS50835">
    <property type="entry name" value="IG_LIKE"/>
    <property type="match status" value="4"/>
</dbReference>
<dbReference type="SUPFAM" id="SSF48726">
    <property type="entry name" value="Immunoglobulin"/>
    <property type="match status" value="4"/>
</dbReference>
<dbReference type="GO" id="GO:0005178">
    <property type="term" value="F:integrin binding"/>
    <property type="evidence" value="ECO:0007669"/>
    <property type="project" value="InterPro"/>
</dbReference>
<keyword evidence="4" id="KW-1185">Reference proteome</keyword>